<dbReference type="AlphaFoldDB" id="A0A7R8ZJZ6"/>
<name>A0A7R8ZJZ6_9CRUS</name>
<reference evidence="1" key="1">
    <citation type="submission" date="2020-11" db="EMBL/GenBank/DDBJ databases">
        <authorList>
            <person name="Tran Van P."/>
        </authorList>
    </citation>
    <scope>NUCLEOTIDE SEQUENCE</scope>
</reference>
<protein>
    <submittedName>
        <fullName evidence="1">Uncharacterized protein</fullName>
    </submittedName>
</protein>
<organism evidence="1">
    <name type="scientific">Cyprideis torosa</name>
    <dbReference type="NCBI Taxonomy" id="163714"/>
    <lineage>
        <taxon>Eukaryota</taxon>
        <taxon>Metazoa</taxon>
        <taxon>Ecdysozoa</taxon>
        <taxon>Arthropoda</taxon>
        <taxon>Crustacea</taxon>
        <taxon>Oligostraca</taxon>
        <taxon>Ostracoda</taxon>
        <taxon>Podocopa</taxon>
        <taxon>Podocopida</taxon>
        <taxon>Cytherocopina</taxon>
        <taxon>Cytheroidea</taxon>
        <taxon>Cytherideidae</taxon>
        <taxon>Cyprideis</taxon>
    </lineage>
</organism>
<gene>
    <name evidence="1" type="ORF">CTOB1V02_LOCUS943</name>
</gene>
<sequence>MALSQLGENKHTVTNCSRILPSSLSSGNPSAAADWLWDLRTLVGGPSSAPVHAKGNDVDALPSQPKPPSTLERILPGSLYSVTELSGLGLECLSTMVEYFTQSAAVWTHGSWSMNRCSGEVWMNSMKGEEEGEALRYQILGSALLVEQIGTRWCGWERQDFLGEEKASEAYNCCPEEDSSRKVNWPFILACNGHLGPRRHELCVVWLPSAGRVMCFLPRGGGGFHSDGAKHLEGSAN</sequence>
<dbReference type="EMBL" id="OB660126">
    <property type="protein sequence ID" value="CAD7222947.1"/>
    <property type="molecule type" value="Genomic_DNA"/>
</dbReference>
<evidence type="ECO:0000313" key="1">
    <source>
        <dbReference type="EMBL" id="CAD7222947.1"/>
    </source>
</evidence>
<accession>A0A7R8ZJZ6</accession>
<proteinExistence type="predicted"/>